<evidence type="ECO:0000256" key="1">
    <source>
        <dbReference type="SAM" id="MobiDB-lite"/>
    </source>
</evidence>
<accession>A0A147BE22</accession>
<evidence type="ECO:0000313" key="2">
    <source>
        <dbReference type="EMBL" id="JAR89008.1"/>
    </source>
</evidence>
<name>A0A147BE22_IXORI</name>
<organism evidence="2">
    <name type="scientific">Ixodes ricinus</name>
    <name type="common">Common tick</name>
    <name type="synonym">Acarus ricinus</name>
    <dbReference type="NCBI Taxonomy" id="34613"/>
    <lineage>
        <taxon>Eukaryota</taxon>
        <taxon>Metazoa</taxon>
        <taxon>Ecdysozoa</taxon>
        <taxon>Arthropoda</taxon>
        <taxon>Chelicerata</taxon>
        <taxon>Arachnida</taxon>
        <taxon>Acari</taxon>
        <taxon>Parasitiformes</taxon>
        <taxon>Ixodida</taxon>
        <taxon>Ixodoidea</taxon>
        <taxon>Ixodidae</taxon>
        <taxon>Ixodinae</taxon>
        <taxon>Ixodes</taxon>
    </lineage>
</organism>
<dbReference type="EMBL" id="GEGO01006396">
    <property type="protein sequence ID" value="JAR89008.1"/>
    <property type="molecule type" value="Transcribed_RNA"/>
</dbReference>
<feature type="region of interest" description="Disordered" evidence="1">
    <location>
        <begin position="17"/>
        <end position="102"/>
    </location>
</feature>
<reference evidence="2" key="1">
    <citation type="journal article" date="2018" name="PLoS Negl. Trop. Dis.">
        <title>Sialome diversity of ticks revealed by RNAseq of single tick salivary glands.</title>
        <authorList>
            <person name="Perner J."/>
            <person name="Kropackova S."/>
            <person name="Kopacek P."/>
            <person name="Ribeiro J.M."/>
        </authorList>
    </citation>
    <scope>NUCLEOTIDE SEQUENCE</scope>
    <source>
        <strain evidence="2">Siblings of single egg batch collected in Ceske Budejovice</strain>
        <tissue evidence="2">Salivary glands</tissue>
    </source>
</reference>
<feature type="compositionally biased region" description="Low complexity" evidence="1">
    <location>
        <begin position="85"/>
        <end position="102"/>
    </location>
</feature>
<protein>
    <submittedName>
        <fullName evidence="2">Uncharacterized protein</fullName>
    </submittedName>
</protein>
<proteinExistence type="predicted"/>
<dbReference type="AlphaFoldDB" id="A0A147BE22"/>
<feature type="compositionally biased region" description="Polar residues" evidence="1">
    <location>
        <begin position="60"/>
        <end position="74"/>
    </location>
</feature>
<sequence>MRAPWCLGGFGGAWPRSSCTPPWGTPTAASSWPLRRGQTRSPAGRRGAPWLGPGAWPSAGTATSARGPRTSVSSRPGWVTPGRLTASAARTSNAAGAPRGRASGAVWAGSCTNWATCWTWCTQTWASWAGASATWLCSAPPRRTPRIPQGSRGDRFTFRRRRPVCPRSGTLGRWAGRFG</sequence>